<proteinExistence type="predicted"/>
<dbReference type="RefSeq" id="WP_146839446.1">
    <property type="nucleotide sequence ID" value="NZ_BJVQ01000053.1"/>
</dbReference>
<reference evidence="1 3" key="1">
    <citation type="submission" date="2019-07" db="EMBL/GenBank/DDBJ databases">
        <title>Whole genome shotgun sequence of Cellulomonas hominis NBRC 16055.</title>
        <authorList>
            <person name="Hosoyama A."/>
            <person name="Uohara A."/>
            <person name="Ohji S."/>
            <person name="Ichikawa N."/>
        </authorList>
    </citation>
    <scope>NUCLEOTIDE SEQUENCE [LARGE SCALE GENOMIC DNA]</scope>
    <source>
        <strain evidence="1 3">NBRC 16055</strain>
    </source>
</reference>
<dbReference type="Proteomes" id="UP000564629">
    <property type="component" value="Unassembled WGS sequence"/>
</dbReference>
<organism evidence="1 3">
    <name type="scientific">Cellulomonas hominis</name>
    <dbReference type="NCBI Taxonomy" id="156981"/>
    <lineage>
        <taxon>Bacteria</taxon>
        <taxon>Bacillati</taxon>
        <taxon>Actinomycetota</taxon>
        <taxon>Actinomycetes</taxon>
        <taxon>Micrococcales</taxon>
        <taxon>Cellulomonadaceae</taxon>
        <taxon>Cellulomonas</taxon>
    </lineage>
</organism>
<dbReference type="PANTHER" id="PTHR31616:SF0">
    <property type="entry name" value="GLUCAN 1,4-ALPHA-GLUCOSIDASE"/>
    <property type="match status" value="1"/>
</dbReference>
<dbReference type="GO" id="GO:0004553">
    <property type="term" value="F:hydrolase activity, hydrolyzing O-glycosyl compounds"/>
    <property type="evidence" value="ECO:0007669"/>
    <property type="project" value="TreeGrafter"/>
</dbReference>
<dbReference type="Gene3D" id="1.50.10.10">
    <property type="match status" value="1"/>
</dbReference>
<dbReference type="PANTHER" id="PTHR31616">
    <property type="entry name" value="TREHALASE"/>
    <property type="match status" value="1"/>
</dbReference>
<dbReference type="EMBL" id="BJVQ01000053">
    <property type="protein sequence ID" value="GEL47910.1"/>
    <property type="molecule type" value="Genomic_DNA"/>
</dbReference>
<dbReference type="Proteomes" id="UP000321723">
    <property type="component" value="Unassembled WGS sequence"/>
</dbReference>
<keyword evidence="3" id="KW-1185">Reference proteome</keyword>
<name>A0A511FF90_9CELL</name>
<evidence type="ECO:0000313" key="4">
    <source>
        <dbReference type="Proteomes" id="UP000564629"/>
    </source>
</evidence>
<gene>
    <name evidence="1" type="ORF">CHO01_30260</name>
    <name evidence="2" type="ORF">HNR08_000982</name>
</gene>
<reference evidence="2 4" key="2">
    <citation type="submission" date="2020-08" db="EMBL/GenBank/DDBJ databases">
        <title>Sequencing the genomes of 1000 actinobacteria strains.</title>
        <authorList>
            <person name="Klenk H.-P."/>
        </authorList>
    </citation>
    <scope>NUCLEOTIDE SEQUENCE [LARGE SCALE GENOMIC DNA]</scope>
    <source>
        <strain evidence="2 4">DSM 9581</strain>
    </source>
</reference>
<sequence length="431" mass="43907">MPAHRRTATAAVVLGALGAGLVAWGASGPRDAFIPLYSEGVAVSPDGSAAGVPVGSDVRLHAGTRVQDDPSTTTDDALADEQRAWLAAGDVPGADGPYADMVTDALLDLHTLLLDDGAAVAGWSGRWRYVWPRDASFVAVALARTGHGDDARDVLGFLADVQGPDGSFEARYLPDGSGVPDDRAPQTDGTGWVLWAAAEVVAAAAPADRPAVAEELRPLVERAAARAVDLTAGDGLPPASPDYWEVAEDELTLGTVAPLLAGLEAAPGLLDLLGDADAAEDARRAAARTRAAVEREFGDGTAYGRYADGSVADAASAFVLPPFQPEPLAGALDAWAASATAMARPAGGLAPGAGWKQDGISWTPQTSLYALVAAENGRADEARARLDWLDAHRTALGALPEKVLADGSPAAVAPLAWTAACVVLAVGALDG</sequence>
<accession>A0A511FF90</accession>
<dbReference type="InterPro" id="IPR008928">
    <property type="entry name" value="6-hairpin_glycosidase_sf"/>
</dbReference>
<evidence type="ECO:0000313" key="3">
    <source>
        <dbReference type="Proteomes" id="UP000321723"/>
    </source>
</evidence>
<dbReference type="GO" id="GO:0005975">
    <property type="term" value="P:carbohydrate metabolic process"/>
    <property type="evidence" value="ECO:0007669"/>
    <property type="project" value="InterPro"/>
</dbReference>
<dbReference type="AlphaFoldDB" id="A0A511FF90"/>
<evidence type="ECO:0000313" key="1">
    <source>
        <dbReference type="EMBL" id="GEL47910.1"/>
    </source>
</evidence>
<dbReference type="EMBL" id="JACHDN010000001">
    <property type="protein sequence ID" value="MBB5472246.1"/>
    <property type="molecule type" value="Genomic_DNA"/>
</dbReference>
<comment type="caution">
    <text evidence="1">The sequence shown here is derived from an EMBL/GenBank/DDBJ whole genome shotgun (WGS) entry which is preliminary data.</text>
</comment>
<evidence type="ECO:0008006" key="5">
    <source>
        <dbReference type="Google" id="ProtNLM"/>
    </source>
</evidence>
<dbReference type="OrthoDB" id="3806982at2"/>
<dbReference type="SUPFAM" id="SSF48208">
    <property type="entry name" value="Six-hairpin glycosidases"/>
    <property type="match status" value="1"/>
</dbReference>
<dbReference type="InterPro" id="IPR012341">
    <property type="entry name" value="6hp_glycosidase-like_sf"/>
</dbReference>
<evidence type="ECO:0000313" key="2">
    <source>
        <dbReference type="EMBL" id="MBB5472246.1"/>
    </source>
</evidence>
<protein>
    <recommendedName>
        <fullName evidence="5">Glycoside hydrolase family 15</fullName>
    </recommendedName>
</protein>